<keyword evidence="2" id="KW-0808">Transferase</keyword>
<evidence type="ECO:0000313" key="2">
    <source>
        <dbReference type="EMBL" id="UGS34441.1"/>
    </source>
</evidence>
<dbReference type="Gene3D" id="3.40.50.10540">
    <property type="entry name" value="Crotonobetainyl-coa:carnitine coa-transferase, domain 1"/>
    <property type="match status" value="1"/>
</dbReference>
<protein>
    <submittedName>
        <fullName evidence="2">Acetyl-CoA:oxalate CoA-transferase</fullName>
        <ecNumber evidence="2">2.8.3.19</ecNumber>
    </submittedName>
</protein>
<dbReference type="PANTHER" id="PTHR48228:SF5">
    <property type="entry name" value="ALPHA-METHYLACYL-COA RACEMASE"/>
    <property type="match status" value="1"/>
</dbReference>
<sequence>MSGPGRRGGPLHGIRVVELAGIGPGPFCAMVLADLGAEVVRVDRPADVDGPPATGADALNRSRPSIAVDLKHPRGVGIVLDLVDRADALIEGLRPGVAERLGVGPEPCLARNPALVYGRMTGWGQDGPYARMPGHDITYIALSGALSAIGPPQRPAVPLNLVGDFGGGGMLLAVGVLAGVLQARSTGIGQVVDAAMTDGSALLMTLIHGLHGAGTWTLEREANLLDGGVPFYAVYEAADGHVAVGGLEPQFHAAMLERMGLDDVDPAAQFDPASWPALRERLAAEFRTRTRAQWEQLFLGTEVCAAPVLDMAEVAAHPHNAARGTFQEVGGVMQPSPAPRFSETPAAPPTPPPRPGEHTTEVLARWGVDDATVAALLADGAIRQATEASDARRSASSGA</sequence>
<dbReference type="SUPFAM" id="SSF89796">
    <property type="entry name" value="CoA-transferase family III (CaiB/BaiF)"/>
    <property type="match status" value="1"/>
</dbReference>
<dbReference type="AlphaFoldDB" id="A0A9E7BYG9"/>
<keyword evidence="3" id="KW-1185">Reference proteome</keyword>
<dbReference type="Gene3D" id="3.30.1540.10">
    <property type="entry name" value="formyl-coa transferase, domain 3"/>
    <property type="match status" value="1"/>
</dbReference>
<dbReference type="InterPro" id="IPR023606">
    <property type="entry name" value="CoA-Trfase_III_dom_1_sf"/>
</dbReference>
<dbReference type="GO" id="GO:0016740">
    <property type="term" value="F:transferase activity"/>
    <property type="evidence" value="ECO:0007669"/>
    <property type="project" value="UniProtKB-KW"/>
</dbReference>
<dbReference type="InterPro" id="IPR003673">
    <property type="entry name" value="CoA-Trfase_fam_III"/>
</dbReference>
<organism evidence="2 3">
    <name type="scientific">Capillimicrobium parvum</name>
    <dbReference type="NCBI Taxonomy" id="2884022"/>
    <lineage>
        <taxon>Bacteria</taxon>
        <taxon>Bacillati</taxon>
        <taxon>Actinomycetota</taxon>
        <taxon>Thermoleophilia</taxon>
        <taxon>Solirubrobacterales</taxon>
        <taxon>Capillimicrobiaceae</taxon>
        <taxon>Capillimicrobium</taxon>
    </lineage>
</organism>
<gene>
    <name evidence="2" type="primary">uctC_1</name>
    <name evidence="2" type="ORF">DSM104329_00819</name>
</gene>
<dbReference type="InterPro" id="IPR050509">
    <property type="entry name" value="CoA-transferase_III"/>
</dbReference>
<dbReference type="KEGG" id="sbae:DSM104329_00819"/>
<dbReference type="Pfam" id="PF02515">
    <property type="entry name" value="CoA_transf_3"/>
    <property type="match status" value="1"/>
</dbReference>
<dbReference type="InterPro" id="IPR044855">
    <property type="entry name" value="CoA-Trfase_III_dom3_sf"/>
</dbReference>
<evidence type="ECO:0000256" key="1">
    <source>
        <dbReference type="SAM" id="MobiDB-lite"/>
    </source>
</evidence>
<evidence type="ECO:0000313" key="3">
    <source>
        <dbReference type="Proteomes" id="UP001162834"/>
    </source>
</evidence>
<dbReference type="Proteomes" id="UP001162834">
    <property type="component" value="Chromosome"/>
</dbReference>
<name>A0A9E7BYG9_9ACTN</name>
<dbReference type="EC" id="2.8.3.19" evidence="2"/>
<reference evidence="2" key="1">
    <citation type="journal article" date="2022" name="Int. J. Syst. Evol. Microbiol.">
        <title>Pseudomonas aegrilactucae sp. nov. and Pseudomonas morbosilactucae sp. nov., pathogens causing bacterial rot of lettuce in Japan.</title>
        <authorList>
            <person name="Sawada H."/>
            <person name="Fujikawa T."/>
            <person name="Satou M."/>
        </authorList>
    </citation>
    <scope>NUCLEOTIDE SEQUENCE</scope>
    <source>
        <strain evidence="2">0166_1</strain>
    </source>
</reference>
<dbReference type="PANTHER" id="PTHR48228">
    <property type="entry name" value="SUCCINYL-COA--D-CITRAMALATE COA-TRANSFERASE"/>
    <property type="match status" value="1"/>
</dbReference>
<dbReference type="RefSeq" id="WP_259314115.1">
    <property type="nucleotide sequence ID" value="NZ_CP087164.1"/>
</dbReference>
<accession>A0A9E7BYG9</accession>
<proteinExistence type="predicted"/>
<feature type="region of interest" description="Disordered" evidence="1">
    <location>
        <begin position="330"/>
        <end position="361"/>
    </location>
</feature>
<dbReference type="EMBL" id="CP087164">
    <property type="protein sequence ID" value="UGS34441.1"/>
    <property type="molecule type" value="Genomic_DNA"/>
</dbReference>